<evidence type="ECO:0000313" key="4">
    <source>
        <dbReference type="Proteomes" id="UP000181909"/>
    </source>
</evidence>
<keyword evidence="2" id="KW-1133">Transmembrane helix</keyword>
<dbReference type="AlphaFoldDB" id="A0A1K2DJH5"/>
<accession>A0A1K2DJH5</accession>
<reference evidence="3 4" key="1">
    <citation type="submission" date="2016-11" db="EMBL/GenBank/DDBJ databases">
        <authorList>
            <person name="Jaros S."/>
            <person name="Januszkiewicz K."/>
            <person name="Wedrychowicz H."/>
        </authorList>
    </citation>
    <scope>NUCLEOTIDE SEQUENCE [LARGE SCALE GENOMIC DNA]</scope>
    <source>
        <strain evidence="3 4">OK807</strain>
    </source>
</reference>
<sequence length="103" mass="10803">MTRDDGGDAVGVDAPVAEVRRVVGGRALVLTGDDRRRADPVTERDAEALLTANVLLGTAGELTVFVSVLVVAVRRRSPAVGRSRGHGPRAWPDNAFSPSSGTR</sequence>
<dbReference type="STRING" id="1893.SAMN02787144_101482"/>
<feature type="region of interest" description="Disordered" evidence="1">
    <location>
        <begin position="77"/>
        <end position="103"/>
    </location>
</feature>
<organism evidence="3 4">
    <name type="scientific">Streptomyces atratus</name>
    <dbReference type="NCBI Taxonomy" id="1893"/>
    <lineage>
        <taxon>Bacteria</taxon>
        <taxon>Bacillati</taxon>
        <taxon>Actinomycetota</taxon>
        <taxon>Actinomycetes</taxon>
        <taxon>Kitasatosporales</taxon>
        <taxon>Streptomycetaceae</taxon>
        <taxon>Streptomyces</taxon>
    </lineage>
</organism>
<protein>
    <submittedName>
        <fullName evidence="3">Uncharacterized protein</fullName>
    </submittedName>
</protein>
<keyword evidence="2" id="KW-0812">Transmembrane</keyword>
<feature type="compositionally biased region" description="Basic residues" evidence="1">
    <location>
        <begin position="77"/>
        <end position="87"/>
    </location>
</feature>
<keyword evidence="2" id="KW-0472">Membrane</keyword>
<gene>
    <name evidence="3" type="ORF">SAMN02787144_101482</name>
</gene>
<name>A0A1K2DJH5_STRAR</name>
<dbReference type="EMBL" id="FPJO01000014">
    <property type="protein sequence ID" value="SFY22840.1"/>
    <property type="molecule type" value="Genomic_DNA"/>
</dbReference>
<evidence type="ECO:0000256" key="1">
    <source>
        <dbReference type="SAM" id="MobiDB-lite"/>
    </source>
</evidence>
<evidence type="ECO:0000313" key="3">
    <source>
        <dbReference type="EMBL" id="SFY22840.1"/>
    </source>
</evidence>
<proteinExistence type="predicted"/>
<evidence type="ECO:0000256" key="2">
    <source>
        <dbReference type="SAM" id="Phobius"/>
    </source>
</evidence>
<feature type="transmembrane region" description="Helical" evidence="2">
    <location>
        <begin position="54"/>
        <end position="73"/>
    </location>
</feature>
<dbReference type="Proteomes" id="UP000181909">
    <property type="component" value="Unassembled WGS sequence"/>
</dbReference>